<dbReference type="Gene3D" id="3.40.1000.10">
    <property type="entry name" value="Mog1/PsbP, alpha/beta/alpha sandwich"/>
    <property type="match status" value="1"/>
</dbReference>
<evidence type="ECO:0000256" key="2">
    <source>
        <dbReference type="SAM" id="SignalP"/>
    </source>
</evidence>
<dbReference type="RefSeq" id="WP_174565527.1">
    <property type="nucleotide sequence ID" value="NZ_JAHBOL010000003.1"/>
</dbReference>
<feature type="signal peptide" evidence="2">
    <location>
        <begin position="1"/>
        <end position="21"/>
    </location>
</feature>
<proteinExistence type="predicted"/>
<reference evidence="3 4" key="1">
    <citation type="submission" date="2021-05" db="EMBL/GenBank/DDBJ databases">
        <title>Draft Genome Sequences of Clinical Respiratory Isolates of Mycobacterium goodii Recovered in Ireland.</title>
        <authorList>
            <person name="Flanagan P.R."/>
            <person name="Mok S."/>
            <person name="Roycroft E."/>
            <person name="Rogers T.R."/>
            <person name="Fitzgibbon M."/>
        </authorList>
    </citation>
    <scope>NUCLEOTIDE SEQUENCE [LARGE SCALE GENOMIC DNA]</scope>
    <source>
        <strain evidence="3 4">14IE55</strain>
    </source>
</reference>
<evidence type="ECO:0000313" key="3">
    <source>
        <dbReference type="EMBL" id="MBU8827650.1"/>
    </source>
</evidence>
<evidence type="ECO:0000313" key="4">
    <source>
        <dbReference type="Proteomes" id="UP000696413"/>
    </source>
</evidence>
<dbReference type="InterPro" id="IPR019674">
    <property type="entry name" value="Lipoprotein_LpqN/LpqT-like"/>
</dbReference>
<gene>
    <name evidence="3" type="ORF">KL859_32870</name>
</gene>
<sequence>MKRSPAVIVAAVASALTVALAACGAETPDYQSIWTTTTTTTTSSSAEPPVPLWQHLEENGIVGEPVAPEKIPDLTVGMPTPPGWHPYNNPNLAPFTRMIAKGDTYPTAMLLAFKLYGDFDVAAALRDHGYADAQLSENFKQLNASLDDWRGFPSAMIEGSYDLNGRRMQSYNRVVIPTTEQAPPQRYLIQLTVTTFAEQAQAQAPDIEAIISGFTVATK</sequence>
<dbReference type="Pfam" id="PF10738">
    <property type="entry name" value="Lpp-LpqN"/>
    <property type="match status" value="1"/>
</dbReference>
<keyword evidence="1 2" id="KW-0732">Signal</keyword>
<keyword evidence="3" id="KW-0449">Lipoprotein</keyword>
<dbReference type="PROSITE" id="PS51257">
    <property type="entry name" value="PROKAR_LIPOPROTEIN"/>
    <property type="match status" value="1"/>
</dbReference>
<feature type="chain" id="PRO_5046347419" evidence="2">
    <location>
        <begin position="22"/>
        <end position="219"/>
    </location>
</feature>
<keyword evidence="4" id="KW-1185">Reference proteome</keyword>
<protein>
    <submittedName>
        <fullName evidence="3">LpqN/LpqT family lipoprotein</fullName>
    </submittedName>
</protein>
<comment type="caution">
    <text evidence="3">The sequence shown here is derived from an EMBL/GenBank/DDBJ whole genome shotgun (WGS) entry which is preliminary data.</text>
</comment>
<organism evidence="3 4">
    <name type="scientific">Mycolicibacterium goodii</name>
    <name type="common">Mycobacterium goodii</name>
    <dbReference type="NCBI Taxonomy" id="134601"/>
    <lineage>
        <taxon>Bacteria</taxon>
        <taxon>Bacillati</taxon>
        <taxon>Actinomycetota</taxon>
        <taxon>Actinomycetes</taxon>
        <taxon>Mycobacteriales</taxon>
        <taxon>Mycobacteriaceae</taxon>
        <taxon>Mycolicibacterium</taxon>
    </lineage>
</organism>
<dbReference type="Proteomes" id="UP000696413">
    <property type="component" value="Unassembled WGS sequence"/>
</dbReference>
<name>A0ABS6I0C2_MYCGD</name>
<evidence type="ECO:0000256" key="1">
    <source>
        <dbReference type="ARBA" id="ARBA00022729"/>
    </source>
</evidence>
<dbReference type="EMBL" id="JAHBOM010000050">
    <property type="protein sequence ID" value="MBU8827650.1"/>
    <property type="molecule type" value="Genomic_DNA"/>
</dbReference>
<accession>A0ABS6I0C2</accession>